<feature type="transmembrane region" description="Helical" evidence="1">
    <location>
        <begin position="56"/>
        <end position="82"/>
    </location>
</feature>
<dbReference type="PANTHER" id="PTHR14969">
    <property type="entry name" value="SPHINGOSINE-1-PHOSPHATE PHOSPHOHYDROLASE"/>
    <property type="match status" value="1"/>
</dbReference>
<comment type="caution">
    <text evidence="3">The sequence shown here is derived from an EMBL/GenBank/DDBJ whole genome shotgun (WGS) entry which is preliminary data.</text>
</comment>
<feature type="transmembrane region" description="Helical" evidence="1">
    <location>
        <begin position="102"/>
        <end position="121"/>
    </location>
</feature>
<dbReference type="InterPro" id="IPR033879">
    <property type="entry name" value="UPP_Pase"/>
</dbReference>
<dbReference type="EMBL" id="JAUHLN010000002">
    <property type="protein sequence ID" value="MDN4074201.1"/>
    <property type="molecule type" value="Genomic_DNA"/>
</dbReference>
<evidence type="ECO:0000259" key="2">
    <source>
        <dbReference type="SMART" id="SM00014"/>
    </source>
</evidence>
<reference evidence="3" key="1">
    <citation type="submission" date="2023-06" db="EMBL/GenBank/DDBJ databases">
        <title>Draft Genome Sequences of Representative Paenibacillus Polymyxa, Bacillus cereus, Fictibacillus sp., and Brevibacillus agri Strains Isolated from Amazonian Dark Earth.</title>
        <authorList>
            <person name="Pellegrinetti T.A."/>
            <person name="Cunha I.C.M."/>
            <person name="Chaves M.G."/>
            <person name="Freitas A.S."/>
            <person name="Silva A.V.R."/>
            <person name="Tsai S.M."/>
            <person name="Mendes L.W."/>
        </authorList>
    </citation>
    <scope>NUCLEOTIDE SEQUENCE</scope>
    <source>
        <strain evidence="3">CENA-BCM004</strain>
    </source>
</reference>
<protein>
    <submittedName>
        <fullName evidence="3">Undecaprenyl-diphosphatase</fullName>
    </submittedName>
</protein>
<feature type="transmembrane region" description="Helical" evidence="1">
    <location>
        <begin position="27"/>
        <end position="49"/>
    </location>
</feature>
<dbReference type="Proteomes" id="UP001168694">
    <property type="component" value="Unassembled WGS sequence"/>
</dbReference>
<sequence length="194" mass="22042">MSLTQFNNETFRSINELADRFSEANPVMVFLAEYMPYALGILVIGYCLTRSNRNRLMIVFAIMSCGIAEILGKFAGLAYSHHQPFAELTNVHQLVEHVIDNSFPSDHTIIFFSICTSIWLFRRKEGVIWLLLALCVAFSRVWVGVHYPIDVAAGALIGMISSMVVYKIIPLLPFAKPLMKRYAKSDTKERVENF</sequence>
<feature type="transmembrane region" description="Helical" evidence="1">
    <location>
        <begin position="151"/>
        <end position="175"/>
    </location>
</feature>
<dbReference type="InterPro" id="IPR000326">
    <property type="entry name" value="PAP2/HPO"/>
</dbReference>
<evidence type="ECO:0000313" key="4">
    <source>
        <dbReference type="Proteomes" id="UP001168694"/>
    </source>
</evidence>
<dbReference type="SUPFAM" id="SSF48317">
    <property type="entry name" value="Acid phosphatase/Vanadium-dependent haloperoxidase"/>
    <property type="match status" value="1"/>
</dbReference>
<dbReference type="RefSeq" id="WP_290400271.1">
    <property type="nucleotide sequence ID" value="NZ_JAUHLN010000002.1"/>
</dbReference>
<proteinExistence type="predicted"/>
<evidence type="ECO:0000256" key="1">
    <source>
        <dbReference type="SAM" id="Phobius"/>
    </source>
</evidence>
<keyword evidence="4" id="KW-1185">Reference proteome</keyword>
<dbReference type="SMART" id="SM00014">
    <property type="entry name" value="acidPPc"/>
    <property type="match status" value="1"/>
</dbReference>
<evidence type="ECO:0000313" key="3">
    <source>
        <dbReference type="EMBL" id="MDN4074201.1"/>
    </source>
</evidence>
<dbReference type="Gene3D" id="1.20.144.10">
    <property type="entry name" value="Phosphatidic acid phosphatase type 2/haloperoxidase"/>
    <property type="match status" value="1"/>
</dbReference>
<keyword evidence="1" id="KW-1133">Transmembrane helix</keyword>
<keyword evidence="1" id="KW-0472">Membrane</keyword>
<dbReference type="CDD" id="cd03385">
    <property type="entry name" value="PAP2_BcrC_like"/>
    <property type="match status" value="1"/>
</dbReference>
<feature type="domain" description="Phosphatidic acid phosphatase type 2/haloperoxidase" evidence="2">
    <location>
        <begin position="58"/>
        <end position="166"/>
    </location>
</feature>
<gene>
    <name evidence="3" type="ORF">QYF49_14465</name>
</gene>
<dbReference type="Pfam" id="PF01569">
    <property type="entry name" value="PAP2"/>
    <property type="match status" value="1"/>
</dbReference>
<accession>A0ABT8E8G3</accession>
<keyword evidence="1" id="KW-0812">Transmembrane</keyword>
<name>A0ABT8E8G3_9BACL</name>
<organism evidence="3 4">
    <name type="scientific">Fictibacillus terranigra</name>
    <dbReference type="NCBI Taxonomy" id="3058424"/>
    <lineage>
        <taxon>Bacteria</taxon>
        <taxon>Bacillati</taxon>
        <taxon>Bacillota</taxon>
        <taxon>Bacilli</taxon>
        <taxon>Bacillales</taxon>
        <taxon>Fictibacillaceae</taxon>
        <taxon>Fictibacillus</taxon>
    </lineage>
</organism>
<dbReference type="PANTHER" id="PTHR14969:SF13">
    <property type="entry name" value="AT30094P"/>
    <property type="match status" value="1"/>
</dbReference>
<dbReference type="InterPro" id="IPR036938">
    <property type="entry name" value="PAP2/HPO_sf"/>
</dbReference>
<feature type="transmembrane region" description="Helical" evidence="1">
    <location>
        <begin position="128"/>
        <end position="145"/>
    </location>
</feature>